<organism evidence="1 2">
    <name type="scientific">Streptosporangium becharense</name>
    <dbReference type="NCBI Taxonomy" id="1816182"/>
    <lineage>
        <taxon>Bacteria</taxon>
        <taxon>Bacillati</taxon>
        <taxon>Actinomycetota</taxon>
        <taxon>Actinomycetes</taxon>
        <taxon>Streptosporangiales</taxon>
        <taxon>Streptosporangiaceae</taxon>
        <taxon>Streptosporangium</taxon>
    </lineage>
</organism>
<dbReference type="Proteomes" id="UP000540685">
    <property type="component" value="Unassembled WGS sequence"/>
</dbReference>
<dbReference type="EMBL" id="JACHMP010000001">
    <property type="protein sequence ID" value="MBB5820303.1"/>
    <property type="molecule type" value="Genomic_DNA"/>
</dbReference>
<protein>
    <submittedName>
        <fullName evidence="1">Uncharacterized protein</fullName>
    </submittedName>
</protein>
<name>A0A7W9MHC1_9ACTN</name>
<gene>
    <name evidence="1" type="ORF">F4562_003365</name>
</gene>
<keyword evidence="2" id="KW-1185">Reference proteome</keyword>
<evidence type="ECO:0000313" key="2">
    <source>
        <dbReference type="Proteomes" id="UP000540685"/>
    </source>
</evidence>
<proteinExistence type="predicted"/>
<reference evidence="1 2" key="1">
    <citation type="submission" date="2020-08" db="EMBL/GenBank/DDBJ databases">
        <title>Sequencing the genomes of 1000 actinobacteria strains.</title>
        <authorList>
            <person name="Klenk H.-P."/>
        </authorList>
    </citation>
    <scope>NUCLEOTIDE SEQUENCE [LARGE SCALE GENOMIC DNA]</scope>
    <source>
        <strain evidence="1 2">DSM 46887</strain>
    </source>
</reference>
<evidence type="ECO:0000313" key="1">
    <source>
        <dbReference type="EMBL" id="MBB5820303.1"/>
    </source>
</evidence>
<accession>A0A7W9MHC1</accession>
<dbReference type="AlphaFoldDB" id="A0A7W9MHC1"/>
<sequence length="183" mass="19465">MITLRLVLHGTVPLLMNNGRQANPLDPATGALERARAAGAEEVARTEHAAALYLDPAAGPYLPAVNLWAALRDGARRLGAEDALTGGLVITTEVNALVYDGPRDAAGLWADPAFRLSVRVGPAGAHRCRPIFRAWHTEAAGFLDPAVLGLDELERIAQTAGALVGLGDWRPRYGRFTATIEKT</sequence>
<comment type="caution">
    <text evidence="1">The sequence shown here is derived from an EMBL/GenBank/DDBJ whole genome shotgun (WGS) entry which is preliminary data.</text>
</comment>
<dbReference type="RefSeq" id="WP_184547563.1">
    <property type="nucleotide sequence ID" value="NZ_JACHMP010000001.1"/>
</dbReference>